<keyword evidence="5" id="KW-0614">Plasmid</keyword>
<evidence type="ECO:0000259" key="4">
    <source>
        <dbReference type="SMART" id="SM00822"/>
    </source>
</evidence>
<dbReference type="SUPFAM" id="SSF51735">
    <property type="entry name" value="NAD(P)-binding Rossmann-fold domains"/>
    <property type="match status" value="1"/>
</dbReference>
<protein>
    <submittedName>
        <fullName evidence="5">SDR family oxidoreductase</fullName>
    </submittedName>
</protein>
<dbReference type="KEGG" id="rgr:FZ934_24085"/>
<dbReference type="PRINTS" id="PR00080">
    <property type="entry name" value="SDRFAMILY"/>
</dbReference>
<evidence type="ECO:0000256" key="3">
    <source>
        <dbReference type="RuleBase" id="RU000363"/>
    </source>
</evidence>
<dbReference type="OrthoDB" id="9793825at2"/>
<dbReference type="Gene3D" id="3.40.50.720">
    <property type="entry name" value="NAD(P)-binding Rossmann-like Domain"/>
    <property type="match status" value="1"/>
</dbReference>
<dbReference type="Pfam" id="PF00106">
    <property type="entry name" value="adh_short"/>
    <property type="match status" value="1"/>
</dbReference>
<organism evidence="5 6">
    <name type="scientific">Rhizobium grahamii</name>
    <dbReference type="NCBI Taxonomy" id="1120045"/>
    <lineage>
        <taxon>Bacteria</taxon>
        <taxon>Pseudomonadati</taxon>
        <taxon>Pseudomonadota</taxon>
        <taxon>Alphaproteobacteria</taxon>
        <taxon>Hyphomicrobiales</taxon>
        <taxon>Rhizobiaceae</taxon>
        <taxon>Rhizobium/Agrobacterium group</taxon>
        <taxon>Rhizobium</taxon>
    </lineage>
</organism>
<dbReference type="InterPro" id="IPR020904">
    <property type="entry name" value="Sc_DH/Rdtase_CS"/>
</dbReference>
<gene>
    <name evidence="5" type="ORF">FZ934_24085</name>
</gene>
<dbReference type="InterPro" id="IPR051911">
    <property type="entry name" value="SDR_oxidoreductase"/>
</dbReference>
<dbReference type="Proteomes" id="UP000326881">
    <property type="component" value="Plasmid unnamed"/>
</dbReference>
<dbReference type="AlphaFoldDB" id="A0A5Q0CDA8"/>
<dbReference type="InterPro" id="IPR002347">
    <property type="entry name" value="SDR_fam"/>
</dbReference>
<evidence type="ECO:0000256" key="1">
    <source>
        <dbReference type="ARBA" id="ARBA00006484"/>
    </source>
</evidence>
<accession>A0A5Q0CDA8</accession>
<dbReference type="PRINTS" id="PR00081">
    <property type="entry name" value="GDHRDH"/>
</dbReference>
<evidence type="ECO:0000256" key="2">
    <source>
        <dbReference type="ARBA" id="ARBA00023002"/>
    </source>
</evidence>
<dbReference type="PANTHER" id="PTHR43976">
    <property type="entry name" value="SHORT CHAIN DEHYDROGENASE"/>
    <property type="match status" value="1"/>
</dbReference>
<evidence type="ECO:0000313" key="5">
    <source>
        <dbReference type="EMBL" id="QFY63363.1"/>
    </source>
</evidence>
<feature type="domain" description="Ketoreductase" evidence="4">
    <location>
        <begin position="3"/>
        <end position="182"/>
    </location>
</feature>
<dbReference type="PANTHER" id="PTHR43976:SF16">
    <property type="entry name" value="SHORT-CHAIN DEHYDROGENASE_REDUCTASE FAMILY PROTEIN"/>
    <property type="match status" value="1"/>
</dbReference>
<sequence>MGTTWLVTGCSSGLGRAIAETVLARGDRVMATARSLSALEDLHSRYGDNVRLFELDVTAAKICQAAVNEAARVFGGVDVLVNNAGFARVAPFEQTTAEDFNDEIDANFFGVVNMCRATLPLMRKRGSGTILNISSSAGRVAAAGTVAYCAAKFAVSGFSEALAKEVGPLGVRVVSIEPGSLRTKWTASALANPPELLPEYEKVIGPNLRFGREIVGQEPGDPEECAKVIYDFALSSELPHHLVLGSDAVKRIEAGERTRALDAAKWLAVSESIGFTD</sequence>
<dbReference type="EMBL" id="CP043499">
    <property type="protein sequence ID" value="QFY63363.1"/>
    <property type="molecule type" value="Genomic_DNA"/>
</dbReference>
<dbReference type="InterPro" id="IPR057326">
    <property type="entry name" value="KR_dom"/>
</dbReference>
<keyword evidence="6" id="KW-1185">Reference proteome</keyword>
<dbReference type="GO" id="GO:0016491">
    <property type="term" value="F:oxidoreductase activity"/>
    <property type="evidence" value="ECO:0007669"/>
    <property type="project" value="UniProtKB-KW"/>
</dbReference>
<comment type="similarity">
    <text evidence="1 3">Belongs to the short-chain dehydrogenases/reductases (SDR) family.</text>
</comment>
<reference evidence="5 6" key="1">
    <citation type="submission" date="2019-08" db="EMBL/GenBank/DDBJ databases">
        <title>Prosopis cineraria nodule microbiome.</title>
        <authorList>
            <person name="Ali R."/>
            <person name="Chaluvadi S.R."/>
            <person name="Wang X."/>
        </authorList>
    </citation>
    <scope>NUCLEOTIDE SEQUENCE [LARGE SCALE GENOMIC DNA]</scope>
    <source>
        <strain evidence="5 6">BG7</strain>
        <plasmid evidence="5 6">unnamed</plasmid>
    </source>
</reference>
<geneLocation type="plasmid" evidence="5 6">
    <name>unnamed</name>
</geneLocation>
<dbReference type="InterPro" id="IPR036291">
    <property type="entry name" value="NAD(P)-bd_dom_sf"/>
</dbReference>
<evidence type="ECO:0000313" key="6">
    <source>
        <dbReference type="Proteomes" id="UP000326881"/>
    </source>
</evidence>
<dbReference type="PROSITE" id="PS00061">
    <property type="entry name" value="ADH_SHORT"/>
    <property type="match status" value="1"/>
</dbReference>
<dbReference type="CDD" id="cd05374">
    <property type="entry name" value="17beta-HSD-like_SDR_c"/>
    <property type="match status" value="1"/>
</dbReference>
<dbReference type="SMART" id="SM00822">
    <property type="entry name" value="PKS_KR"/>
    <property type="match status" value="1"/>
</dbReference>
<dbReference type="RefSeq" id="WP_153273329.1">
    <property type="nucleotide sequence ID" value="NZ_CP043499.1"/>
</dbReference>
<proteinExistence type="inferred from homology"/>
<keyword evidence="2" id="KW-0560">Oxidoreductase</keyword>
<name>A0A5Q0CDA8_9HYPH</name>